<accession>A0A5D4T5Q9</accession>
<comment type="caution">
    <text evidence="1">The sequence shown here is derived from an EMBL/GenBank/DDBJ whole genome shotgun (WGS) entry which is preliminary data.</text>
</comment>
<dbReference type="RefSeq" id="WP_148987373.1">
    <property type="nucleotide sequence ID" value="NZ_VTEV01000002.1"/>
</dbReference>
<dbReference type="EMBL" id="VTEV01000002">
    <property type="protein sequence ID" value="TYS69812.1"/>
    <property type="molecule type" value="Genomic_DNA"/>
</dbReference>
<gene>
    <name evidence="1" type="ORF">FZC76_06170</name>
</gene>
<sequence>MSLYFEWRKSCGCRVPCNCDVQPRGMEPRYYFNQSDEMLGIEADTPTQAIELKVKTHFPNEVVKLDAMIEAFILTENNPAYSFIVEFSLLRETTPLTSESFALINQFGQNDCEKTIINTTKIIWTDIIPLPGTYTYYLEVNHITLPNQNIASVEVQDRSLTAISFPSTKQTAEKKE</sequence>
<proteinExistence type="predicted"/>
<name>A0A5D4T5Q9_9BACI</name>
<reference evidence="1 2" key="1">
    <citation type="submission" date="2019-08" db="EMBL/GenBank/DDBJ databases">
        <title>Bacillus genomes from the desert of Cuatro Cienegas, Coahuila.</title>
        <authorList>
            <person name="Olmedo-Alvarez G."/>
        </authorList>
    </citation>
    <scope>NUCLEOTIDE SEQUENCE [LARGE SCALE GENOMIC DNA]</scope>
    <source>
        <strain evidence="1 2">CH28_1T</strain>
    </source>
</reference>
<dbReference type="OrthoDB" id="2850790at2"/>
<evidence type="ECO:0000313" key="2">
    <source>
        <dbReference type="Proteomes" id="UP000322524"/>
    </source>
</evidence>
<protein>
    <submittedName>
        <fullName evidence="1">Uncharacterized protein</fullName>
    </submittedName>
</protein>
<organism evidence="1 2">
    <name type="scientific">Sutcliffiella horikoshii</name>
    <dbReference type="NCBI Taxonomy" id="79883"/>
    <lineage>
        <taxon>Bacteria</taxon>
        <taxon>Bacillati</taxon>
        <taxon>Bacillota</taxon>
        <taxon>Bacilli</taxon>
        <taxon>Bacillales</taxon>
        <taxon>Bacillaceae</taxon>
        <taxon>Sutcliffiella</taxon>
    </lineage>
</organism>
<dbReference type="AlphaFoldDB" id="A0A5D4T5Q9"/>
<evidence type="ECO:0000313" key="1">
    <source>
        <dbReference type="EMBL" id="TYS69812.1"/>
    </source>
</evidence>
<dbReference type="STRING" id="79883.GCA_001636495_01015"/>
<dbReference type="Proteomes" id="UP000322524">
    <property type="component" value="Unassembled WGS sequence"/>
</dbReference>